<reference evidence="2 3" key="1">
    <citation type="journal article" date="2019" name="Mol. Ecol. Resour.">
        <title>Improving Illumina assemblies with Hi-C and long reads: an example with the North African dromedary.</title>
        <authorList>
            <person name="Elbers J.P."/>
            <person name="Rogers M.F."/>
            <person name="Perelman P.L."/>
            <person name="Proskuryakova A.A."/>
            <person name="Serdyukova N.A."/>
            <person name="Johnson W.E."/>
            <person name="Horin P."/>
            <person name="Corander J."/>
            <person name="Murphy D."/>
            <person name="Burger P.A."/>
        </authorList>
    </citation>
    <scope>NUCLEOTIDE SEQUENCE [LARGE SCALE GENOMIC DNA]</scope>
    <source>
        <strain evidence="2">Drom800</strain>
        <tissue evidence="2">Blood</tissue>
    </source>
</reference>
<evidence type="ECO:0000256" key="1">
    <source>
        <dbReference type="SAM" id="MobiDB-lite"/>
    </source>
</evidence>
<name>A0A5N4DB31_CAMDR</name>
<gene>
    <name evidence="2" type="ORF">Cadr_000013724</name>
</gene>
<comment type="caution">
    <text evidence="2">The sequence shown here is derived from an EMBL/GenBank/DDBJ whole genome shotgun (WGS) entry which is preliminary data.</text>
</comment>
<accession>A0A5N4DB31</accession>
<dbReference type="Proteomes" id="UP000299084">
    <property type="component" value="Unassembled WGS sequence"/>
</dbReference>
<dbReference type="AlphaFoldDB" id="A0A5N4DB31"/>
<keyword evidence="3" id="KW-1185">Reference proteome</keyword>
<sequence>MGKAGMLVPPPCTPLRRLEMPDPPPPPRVLRLSPWDVPRQVWVLGFTQERIQERATVEHRVASFYGLGGFIR</sequence>
<proteinExistence type="predicted"/>
<evidence type="ECO:0000313" key="3">
    <source>
        <dbReference type="Proteomes" id="UP000299084"/>
    </source>
</evidence>
<evidence type="ECO:0000313" key="2">
    <source>
        <dbReference type="EMBL" id="KAB1268373.1"/>
    </source>
</evidence>
<feature type="region of interest" description="Disordered" evidence="1">
    <location>
        <begin position="1"/>
        <end position="23"/>
    </location>
</feature>
<protein>
    <submittedName>
        <fullName evidence="2">Uncharacterized protein</fullName>
    </submittedName>
</protein>
<organism evidence="2 3">
    <name type="scientific">Camelus dromedarius</name>
    <name type="common">Dromedary</name>
    <name type="synonym">Arabian camel</name>
    <dbReference type="NCBI Taxonomy" id="9838"/>
    <lineage>
        <taxon>Eukaryota</taxon>
        <taxon>Metazoa</taxon>
        <taxon>Chordata</taxon>
        <taxon>Craniata</taxon>
        <taxon>Vertebrata</taxon>
        <taxon>Euteleostomi</taxon>
        <taxon>Mammalia</taxon>
        <taxon>Eutheria</taxon>
        <taxon>Laurasiatheria</taxon>
        <taxon>Artiodactyla</taxon>
        <taxon>Tylopoda</taxon>
        <taxon>Camelidae</taxon>
        <taxon>Camelus</taxon>
    </lineage>
</organism>
<dbReference type="EMBL" id="JWIN03000013">
    <property type="protein sequence ID" value="KAB1268373.1"/>
    <property type="molecule type" value="Genomic_DNA"/>
</dbReference>